<evidence type="ECO:0000313" key="1">
    <source>
        <dbReference type="EMBL" id="NBI07560.1"/>
    </source>
</evidence>
<comment type="caution">
    <text evidence="1">The sequence shown here is derived from an EMBL/GenBank/DDBJ whole genome shotgun (WGS) entry which is preliminary data.</text>
</comment>
<protein>
    <submittedName>
        <fullName evidence="1">Uncharacterized protein</fullName>
    </submittedName>
</protein>
<dbReference type="RefSeq" id="WP_160198028.1">
    <property type="nucleotide sequence ID" value="NZ_QXXA01000013.1"/>
</dbReference>
<dbReference type="Proteomes" id="UP000467132">
    <property type="component" value="Unassembled WGS sequence"/>
</dbReference>
<keyword evidence="2" id="KW-1185">Reference proteome</keyword>
<accession>A0A845QZG5</accession>
<sequence length="94" mass="10870">MKRRVVLVNTNEVVRLNKGNKENEVICSCGNEVIIKDTNRNIKIVKTCSKCLSSYLPFNSSYNNNSVDLNMQIDRNYIEQIVSNIDKCFKRKPI</sequence>
<dbReference type="EMBL" id="QXXA01000013">
    <property type="protein sequence ID" value="NBI07560.1"/>
    <property type="molecule type" value="Genomic_DNA"/>
</dbReference>
<name>A0A845QZG5_9CLOT</name>
<dbReference type="AlphaFoldDB" id="A0A845QZG5"/>
<gene>
    <name evidence="1" type="ORF">D3Z33_11930</name>
</gene>
<reference evidence="1 2" key="1">
    <citation type="submission" date="2018-08" db="EMBL/GenBank/DDBJ databases">
        <title>Murine metabolic-syndrome-specific gut microbial biobank.</title>
        <authorList>
            <person name="Liu C."/>
        </authorList>
    </citation>
    <scope>NUCLEOTIDE SEQUENCE [LARGE SCALE GENOMIC DNA]</scope>
    <source>
        <strain evidence="1 2">583</strain>
    </source>
</reference>
<organism evidence="1 2">
    <name type="scientific">Senegalia massiliensis</name>
    <dbReference type="NCBI Taxonomy" id="1720316"/>
    <lineage>
        <taxon>Bacteria</taxon>
        <taxon>Bacillati</taxon>
        <taxon>Bacillota</taxon>
        <taxon>Clostridia</taxon>
        <taxon>Eubacteriales</taxon>
        <taxon>Clostridiaceae</taxon>
        <taxon>Senegalia</taxon>
    </lineage>
</organism>
<proteinExistence type="predicted"/>
<evidence type="ECO:0000313" key="2">
    <source>
        <dbReference type="Proteomes" id="UP000467132"/>
    </source>
</evidence>